<sequence>MKLVFLTLLMVSLVISGCVVSQNSTVVRIGFQNTPASALVQIADEKGLFEKNGVHVKLEEFTAGKFALQAMLAGSVEMSTPAEIPVMLAKMQGNELYVLSEIGENQNEAPMIVRADGNPTIQDFFSQKRKLSTSLGGTPEYATYQYLKHFNISRENVEIIAQKPEEMVGALSSSSVDAIVIFEPYPSLAEQTLTGTTRYELPPGVYTTAYLLAANKTWVDQNPEQAKSILKALKEAEDFARENPVVAKEIVARRTKFSPELINKIWSDFDLRARISDQLIQTWNEEARWAIDTNKVTSTVIPNFTTLLRPDLQQV</sequence>
<gene>
    <name evidence="1" type="ORF">IPJ89_02155</name>
</gene>
<proteinExistence type="predicted"/>
<reference evidence="1" key="1">
    <citation type="submission" date="2020-11" db="EMBL/GenBank/DDBJ databases">
        <title>Connecting structure to function with the recovery of over 1000 high-quality activated sludge metagenome-assembled genomes encoding full-length rRNA genes using long-read sequencing.</title>
        <authorList>
            <person name="Singleton C.M."/>
            <person name="Petriglieri F."/>
            <person name="Kristensen J.M."/>
            <person name="Kirkegaard R.H."/>
            <person name="Michaelsen T.Y."/>
            <person name="Andersen M.H."/>
            <person name="Karst S.M."/>
            <person name="Dueholm M.S."/>
            <person name="Nielsen P.H."/>
            <person name="Albertsen M."/>
        </authorList>
    </citation>
    <scope>NUCLEOTIDE SEQUENCE</scope>
    <source>
        <strain evidence="1">Fred_18-Q3-R57-64_BAT3C.431</strain>
    </source>
</reference>
<dbReference type="EMBL" id="CP064981">
    <property type="protein sequence ID" value="QQR93023.1"/>
    <property type="molecule type" value="Genomic_DNA"/>
</dbReference>
<dbReference type="SUPFAM" id="SSF53850">
    <property type="entry name" value="Periplasmic binding protein-like II"/>
    <property type="match status" value="1"/>
</dbReference>
<protein>
    <submittedName>
        <fullName evidence="1">NrtA/SsuA/CpmA family ABC transporter substrate-binding protein</fullName>
    </submittedName>
</protein>
<dbReference type="AlphaFoldDB" id="A0A7T9I245"/>
<dbReference type="PANTHER" id="PTHR30024">
    <property type="entry name" value="ALIPHATIC SULFONATES-BINDING PROTEIN-RELATED"/>
    <property type="match status" value="1"/>
</dbReference>
<dbReference type="PROSITE" id="PS51257">
    <property type="entry name" value="PROKAR_LIPOPROTEIN"/>
    <property type="match status" value="1"/>
</dbReference>
<dbReference type="CDD" id="cd01008">
    <property type="entry name" value="PBP2_NrtA_SsuA_CpmA_like"/>
    <property type="match status" value="1"/>
</dbReference>
<evidence type="ECO:0000313" key="1">
    <source>
        <dbReference type="EMBL" id="QQR93023.1"/>
    </source>
</evidence>
<name>A0A7T9I245_9ARCH</name>
<organism evidence="1">
    <name type="scientific">Candidatus Iainarchaeum sp</name>
    <dbReference type="NCBI Taxonomy" id="3101447"/>
    <lineage>
        <taxon>Archaea</taxon>
        <taxon>Candidatus Iainarchaeota</taxon>
        <taxon>Candidatus Iainarchaeia</taxon>
        <taxon>Candidatus Iainarchaeales</taxon>
        <taxon>Candidatus Iainarchaeaceae</taxon>
        <taxon>Candidatus Iainarchaeum</taxon>
    </lineage>
</organism>
<accession>A0A7T9I245</accession>
<dbReference type="Gene3D" id="3.40.190.10">
    <property type="entry name" value="Periplasmic binding protein-like II"/>
    <property type="match status" value="2"/>
</dbReference>
<dbReference type="Pfam" id="PF13379">
    <property type="entry name" value="NMT1_2"/>
    <property type="match status" value="1"/>
</dbReference>
<dbReference type="Proteomes" id="UP000596004">
    <property type="component" value="Chromosome"/>
</dbReference>